<dbReference type="Gene3D" id="3.30.700.10">
    <property type="entry name" value="Glycoprotein, Type 4 Pilin"/>
    <property type="match status" value="1"/>
</dbReference>
<gene>
    <name evidence="13" type="ordered locus">THI_0827</name>
    <name evidence="15" type="ORF">J0I24_03015</name>
    <name evidence="14" type="ORF">THICB1_100470</name>
</gene>
<dbReference type="HOGENOM" id="CLU_1577775_0_0_4"/>
<dbReference type="RefSeq" id="WP_013104894.1">
    <property type="nucleotide sequence ID" value="NC_014145.1"/>
</dbReference>
<dbReference type="SUPFAM" id="SSF54523">
    <property type="entry name" value="Pili subunits"/>
    <property type="match status" value="1"/>
</dbReference>
<dbReference type="Pfam" id="PF12019">
    <property type="entry name" value="GspH"/>
    <property type="match status" value="1"/>
</dbReference>
<keyword evidence="5" id="KW-0997">Cell inner membrane</keyword>
<name>D6CKR8_THIA3</name>
<comment type="subcellular location">
    <subcellularLocation>
        <location evidence="1">Cell inner membrane</location>
        <topology evidence="1">Single-pass membrane protein</topology>
    </subcellularLocation>
</comment>
<evidence type="ECO:0000256" key="7">
    <source>
        <dbReference type="ARBA" id="ARBA00022989"/>
    </source>
</evidence>
<evidence type="ECO:0000256" key="8">
    <source>
        <dbReference type="ARBA" id="ARBA00023136"/>
    </source>
</evidence>
<accession>D6CKR8</accession>
<dbReference type="PROSITE" id="PS00409">
    <property type="entry name" value="PROKAR_NTER_METHYL"/>
    <property type="match status" value="1"/>
</dbReference>
<keyword evidence="4" id="KW-0488">Methylation</keyword>
<dbReference type="NCBIfam" id="TIGR02532">
    <property type="entry name" value="IV_pilin_GFxxxE"/>
    <property type="match status" value="1"/>
</dbReference>
<dbReference type="Pfam" id="PF07963">
    <property type="entry name" value="N_methyl"/>
    <property type="match status" value="1"/>
</dbReference>
<feature type="domain" description="General secretion pathway GspH" evidence="12">
    <location>
        <begin position="47"/>
        <end position="150"/>
    </location>
</feature>
<evidence type="ECO:0000313" key="17">
    <source>
        <dbReference type="Proteomes" id="UP000078599"/>
    </source>
</evidence>
<reference evidence="14 17" key="4">
    <citation type="submission" date="2015-03" db="EMBL/GenBank/DDBJ databases">
        <authorList>
            <person name="Regsiter A."/>
            <person name="william w."/>
        </authorList>
    </citation>
    <scope>NUCLEOTIDE SEQUENCE [LARGE SCALE GENOMIC DNA]</scope>
    <source>
        <strain evidence="14 17">CB1</strain>
    </source>
</reference>
<dbReference type="EMBL" id="CTRI01000002">
    <property type="protein sequence ID" value="CQR27115.1"/>
    <property type="molecule type" value="Genomic_DNA"/>
</dbReference>
<comment type="similarity">
    <text evidence="9">Belongs to the GSP H family.</text>
</comment>
<organism evidence="13 16">
    <name type="scientific">Thiomonas arsenitoxydans (strain DSM 22701 / CIP 110005 / 3As)</name>
    <dbReference type="NCBI Taxonomy" id="426114"/>
    <lineage>
        <taxon>Bacteria</taxon>
        <taxon>Pseudomonadati</taxon>
        <taxon>Pseudomonadota</taxon>
        <taxon>Betaproteobacteria</taxon>
        <taxon>Burkholderiales</taxon>
        <taxon>Thiomonas</taxon>
    </lineage>
</organism>
<evidence type="ECO:0000256" key="4">
    <source>
        <dbReference type="ARBA" id="ARBA00022481"/>
    </source>
</evidence>
<dbReference type="OrthoDB" id="6183358at2"/>
<dbReference type="InterPro" id="IPR022346">
    <property type="entry name" value="T2SS_GspH"/>
</dbReference>
<dbReference type="KEGG" id="thi:THI_0827"/>
<evidence type="ECO:0000313" key="15">
    <source>
        <dbReference type="EMBL" id="MBN8743256.1"/>
    </source>
</evidence>
<keyword evidence="3" id="KW-1003">Cell membrane</keyword>
<dbReference type="InterPro" id="IPR012902">
    <property type="entry name" value="N_methyl_site"/>
</dbReference>
<reference evidence="13" key="3">
    <citation type="submission" date="2010-07" db="EMBL/GenBank/DDBJ databases">
        <authorList>
            <person name="Genoscope - CEA"/>
        </authorList>
    </citation>
    <scope>NUCLEOTIDE SEQUENCE</scope>
    <source>
        <strain evidence="13">3As</strain>
    </source>
</reference>
<sequence length="160" mass="16623">MSLIKSRQTGFTLIEMMVTIAIAALLGLMVVPNLVSMVDSGKTSVLVNKFPQDVAWARNQAVTTQQPVTITLGANNTCTWSTSVGGTVIAEHSMSPSQIAASYPGITCSITGGNTQTLTFDSQGFINTAPTITVTAAQGQTWTLQVLASGSVILNANTAS</sequence>
<dbReference type="AlphaFoldDB" id="D6CKR8"/>
<keyword evidence="7 11" id="KW-1133">Transmembrane helix</keyword>
<dbReference type="GO" id="GO:0005886">
    <property type="term" value="C:plasma membrane"/>
    <property type="evidence" value="ECO:0007669"/>
    <property type="project" value="UniProtKB-SubCell"/>
</dbReference>
<keyword evidence="17" id="KW-1185">Reference proteome</keyword>
<feature type="transmembrane region" description="Helical" evidence="11">
    <location>
        <begin position="12"/>
        <end position="35"/>
    </location>
</feature>
<evidence type="ECO:0000256" key="3">
    <source>
        <dbReference type="ARBA" id="ARBA00022475"/>
    </source>
</evidence>
<reference key="1">
    <citation type="submission" date="2009-07" db="EMBL/GenBank/DDBJ databases">
        <authorList>
            <person name="Genoscope - CEA"/>
        </authorList>
    </citation>
    <scope>NUCLEOTIDE SEQUENCE</scope>
    <source>
        <strain>3As</strain>
    </source>
</reference>
<dbReference type="EMBL" id="FP475956">
    <property type="protein sequence ID" value="CAZ87536.1"/>
    <property type="molecule type" value="Genomic_DNA"/>
</dbReference>
<dbReference type="Proteomes" id="UP000002372">
    <property type="component" value="Chromosome"/>
</dbReference>
<evidence type="ECO:0000313" key="16">
    <source>
        <dbReference type="Proteomes" id="UP000002372"/>
    </source>
</evidence>
<keyword evidence="8 11" id="KW-0472">Membrane</keyword>
<evidence type="ECO:0000256" key="11">
    <source>
        <dbReference type="SAM" id="Phobius"/>
    </source>
</evidence>
<evidence type="ECO:0000313" key="14">
    <source>
        <dbReference type="EMBL" id="CQR27115.1"/>
    </source>
</evidence>
<protein>
    <recommendedName>
        <fullName evidence="2">Type II secretion system protein H</fullName>
    </recommendedName>
    <alternativeName>
        <fullName evidence="10">General secretion pathway protein H</fullName>
    </alternativeName>
</protein>
<dbReference type="GO" id="GO:0015627">
    <property type="term" value="C:type II protein secretion system complex"/>
    <property type="evidence" value="ECO:0007669"/>
    <property type="project" value="InterPro"/>
</dbReference>
<evidence type="ECO:0000313" key="13">
    <source>
        <dbReference type="EMBL" id="CAZ87536.1"/>
    </source>
</evidence>
<dbReference type="Proteomes" id="UP000078599">
    <property type="component" value="Unassembled WGS sequence"/>
</dbReference>
<evidence type="ECO:0000256" key="6">
    <source>
        <dbReference type="ARBA" id="ARBA00022692"/>
    </source>
</evidence>
<dbReference type="GO" id="GO:0015628">
    <property type="term" value="P:protein secretion by the type II secretion system"/>
    <property type="evidence" value="ECO:0007669"/>
    <property type="project" value="InterPro"/>
</dbReference>
<dbReference type="InterPro" id="IPR045584">
    <property type="entry name" value="Pilin-like"/>
</dbReference>
<evidence type="ECO:0000256" key="5">
    <source>
        <dbReference type="ARBA" id="ARBA00022519"/>
    </source>
</evidence>
<dbReference type="EMBL" id="JAFKMR010000011">
    <property type="protein sequence ID" value="MBN8743256.1"/>
    <property type="molecule type" value="Genomic_DNA"/>
</dbReference>
<keyword evidence="6 11" id="KW-0812">Transmembrane</keyword>
<reference evidence="15" key="5">
    <citation type="submission" date="2021-02" db="EMBL/GenBank/DDBJ databases">
        <title>Thiocyanate and organic carbon inputs drive convergent selection for specific autotrophic Afipia and Thiobacillus strains within complex microbiomes.</title>
        <authorList>
            <person name="Huddy R.J."/>
            <person name="Sachdeva R."/>
            <person name="Kadzinga F."/>
            <person name="Kantor R.S."/>
            <person name="Harrison S.T.L."/>
            <person name="Banfield J.F."/>
        </authorList>
    </citation>
    <scope>NUCLEOTIDE SEQUENCE</scope>
    <source>
        <strain evidence="15">SCN18_13_7_16_R3_B_64_19</strain>
    </source>
</reference>
<evidence type="ECO:0000256" key="2">
    <source>
        <dbReference type="ARBA" id="ARBA00021549"/>
    </source>
</evidence>
<reference evidence="16" key="2">
    <citation type="journal article" date="2010" name="PLoS Genet.">
        <title>Structure, function, and evolution of the Thiomonas spp. genome.</title>
        <authorList>
            <person name="Arsene-Ploetze F."/>
            <person name="Koechler S."/>
            <person name="Marchal M."/>
            <person name="Coppee J.Y."/>
            <person name="Chandler M."/>
            <person name="Bonnefoy V."/>
            <person name="Brochier-Armanet C."/>
            <person name="Barakat M."/>
            <person name="Barbe V."/>
            <person name="Battaglia-Brunet F."/>
            <person name="Bruneel O."/>
            <person name="Bryan C.G."/>
            <person name="Cleiss-Arnold J."/>
            <person name="Cruveiller S."/>
            <person name="Erhardt M."/>
            <person name="Heinrich-Salmeron A."/>
            <person name="Hommais F."/>
            <person name="Joulian C."/>
            <person name="Krin E."/>
            <person name="Lieutaud A."/>
            <person name="Lievremont D."/>
            <person name="Michel C."/>
            <person name="Muller D."/>
            <person name="Ortet P."/>
            <person name="Proux C."/>
            <person name="Siguier P."/>
            <person name="Roche D."/>
            <person name="Rouy Z."/>
            <person name="Salvignol G."/>
            <person name="Slyemi D."/>
            <person name="Talla E."/>
            <person name="Weiss S."/>
            <person name="Weissenbach J."/>
            <person name="Medigue C."/>
            <person name="Bertin P.N."/>
        </authorList>
    </citation>
    <scope>NUCLEOTIDE SEQUENCE [LARGE SCALE GENOMIC DNA]</scope>
    <source>
        <strain evidence="16">DSM 22701 / CIP 110005 / 3As</strain>
    </source>
</reference>
<proteinExistence type="inferred from homology"/>
<dbReference type="eggNOG" id="COG4970">
    <property type="taxonomic scope" value="Bacteria"/>
</dbReference>
<dbReference type="Proteomes" id="UP000664800">
    <property type="component" value="Unassembled WGS sequence"/>
</dbReference>
<evidence type="ECO:0000256" key="10">
    <source>
        <dbReference type="ARBA" id="ARBA00030775"/>
    </source>
</evidence>
<evidence type="ECO:0000256" key="1">
    <source>
        <dbReference type="ARBA" id="ARBA00004377"/>
    </source>
</evidence>
<evidence type="ECO:0000256" key="9">
    <source>
        <dbReference type="ARBA" id="ARBA00025772"/>
    </source>
</evidence>
<evidence type="ECO:0000259" key="12">
    <source>
        <dbReference type="Pfam" id="PF12019"/>
    </source>
</evidence>